<dbReference type="EMBL" id="UGSB01000001">
    <property type="protein sequence ID" value="SUA57592.1"/>
    <property type="molecule type" value="Genomic_DNA"/>
</dbReference>
<sequence length="55" mass="6457">MVVKDATIQQKSMLPDKPKTCFVKIYRKSILNYLATTLRTNFSLMRAALPERLRR</sequence>
<reference evidence="1 2" key="1">
    <citation type="submission" date="2018-06" db="EMBL/GenBank/DDBJ databases">
        <authorList>
            <consortium name="Pathogen Informatics"/>
            <person name="Doyle S."/>
        </authorList>
    </citation>
    <scope>NUCLEOTIDE SEQUENCE [LARGE SCALE GENOMIC DNA]</scope>
    <source>
        <strain evidence="1 2">NCTC11997</strain>
    </source>
</reference>
<name>A0A378XJQ9_9BURK</name>
<protein>
    <submittedName>
        <fullName evidence="1">Uncharacterized protein</fullName>
    </submittedName>
</protein>
<evidence type="ECO:0000313" key="1">
    <source>
        <dbReference type="EMBL" id="SUA57592.1"/>
    </source>
</evidence>
<dbReference type="Proteomes" id="UP000254603">
    <property type="component" value="Unassembled WGS sequence"/>
</dbReference>
<proteinExistence type="predicted"/>
<organism evidence="1 2">
    <name type="scientific">Oligella ureolytica</name>
    <dbReference type="NCBI Taxonomy" id="90244"/>
    <lineage>
        <taxon>Bacteria</taxon>
        <taxon>Pseudomonadati</taxon>
        <taxon>Pseudomonadota</taxon>
        <taxon>Betaproteobacteria</taxon>
        <taxon>Burkholderiales</taxon>
        <taxon>Alcaligenaceae</taxon>
        <taxon>Oligella</taxon>
    </lineage>
</organism>
<evidence type="ECO:0000313" key="2">
    <source>
        <dbReference type="Proteomes" id="UP000254603"/>
    </source>
</evidence>
<accession>A0A378XJQ9</accession>
<dbReference type="AlphaFoldDB" id="A0A378XJQ9"/>
<gene>
    <name evidence="1" type="ORF">NCTC11997_02442</name>
</gene>